<dbReference type="Proteomes" id="UP000254340">
    <property type="component" value="Unassembled WGS sequence"/>
</dbReference>
<name>A0A377XCG7_KLEPN</name>
<accession>A0A377XCG7</accession>
<proteinExistence type="predicted"/>
<evidence type="ECO:0000313" key="1">
    <source>
        <dbReference type="EMBL" id="STT79587.1"/>
    </source>
</evidence>
<gene>
    <name evidence="1" type="ORF">NCTC5047_02157</name>
</gene>
<dbReference type="EMBL" id="UGLH01000005">
    <property type="protein sequence ID" value="STT79587.1"/>
    <property type="molecule type" value="Genomic_DNA"/>
</dbReference>
<sequence>MSFMPIPGISTSRMNSFLNRILYLAAKDNEDLFTAKSVTNIVSSTTNQPIKVRYKPVFEIIGKLDQELFNKINQEGLSDVILMKNEFSIINAPDVNTAIVPKESTLRLTPNHGKSDVIGWLKGISNYFKEDANGGYDSVKIKFKEPETGATRQVDFQTSNIRLDGLEKTFVKKSVLNGFSSRLKDSYDTIDIEFVSKIIASM</sequence>
<organism evidence="1 2">
    <name type="scientific">Klebsiella pneumoniae</name>
    <dbReference type="NCBI Taxonomy" id="573"/>
    <lineage>
        <taxon>Bacteria</taxon>
        <taxon>Pseudomonadati</taxon>
        <taxon>Pseudomonadota</taxon>
        <taxon>Gammaproteobacteria</taxon>
        <taxon>Enterobacterales</taxon>
        <taxon>Enterobacteriaceae</taxon>
        <taxon>Klebsiella/Raoultella group</taxon>
        <taxon>Klebsiella</taxon>
        <taxon>Klebsiella pneumoniae complex</taxon>
    </lineage>
</organism>
<protein>
    <submittedName>
        <fullName evidence="1">Uncharacterized protein</fullName>
    </submittedName>
</protein>
<reference evidence="1 2" key="1">
    <citation type="submission" date="2018-06" db="EMBL/GenBank/DDBJ databases">
        <authorList>
            <consortium name="Pathogen Informatics"/>
            <person name="Doyle S."/>
        </authorList>
    </citation>
    <scope>NUCLEOTIDE SEQUENCE [LARGE SCALE GENOMIC DNA]</scope>
    <source>
        <strain evidence="1 2">NCTC5047</strain>
    </source>
</reference>
<dbReference type="AlphaFoldDB" id="A0A377XCG7"/>
<evidence type="ECO:0000313" key="2">
    <source>
        <dbReference type="Proteomes" id="UP000254340"/>
    </source>
</evidence>